<dbReference type="SUPFAM" id="SSF55729">
    <property type="entry name" value="Acyl-CoA N-acyltransferases (Nat)"/>
    <property type="match status" value="1"/>
</dbReference>
<accession>A0A1D7QII2</accession>
<feature type="domain" description="N-acetyltransferase" evidence="1">
    <location>
        <begin position="222"/>
        <end position="361"/>
    </location>
</feature>
<dbReference type="RefSeq" id="WP_069380149.1">
    <property type="nucleotide sequence ID" value="NZ_CP017141.1"/>
</dbReference>
<evidence type="ECO:0000313" key="2">
    <source>
        <dbReference type="EMBL" id="AOM78484.1"/>
    </source>
</evidence>
<name>A0A1D7QII2_9SPHI</name>
<dbReference type="PANTHER" id="PTHR43441">
    <property type="entry name" value="RIBOSOMAL-PROTEIN-SERINE ACETYLTRANSFERASE"/>
    <property type="match status" value="1"/>
</dbReference>
<dbReference type="Gene3D" id="3.40.630.30">
    <property type="match status" value="1"/>
</dbReference>
<gene>
    <name evidence="2" type="ORF">BFS30_15640</name>
</gene>
<dbReference type="EMBL" id="CP017141">
    <property type="protein sequence ID" value="AOM78484.1"/>
    <property type="molecule type" value="Genomic_DNA"/>
</dbReference>
<dbReference type="Pfam" id="PF13302">
    <property type="entry name" value="Acetyltransf_3"/>
    <property type="match status" value="1"/>
</dbReference>
<dbReference type="InterPro" id="IPR051908">
    <property type="entry name" value="Ribosomal_N-acetyltransferase"/>
</dbReference>
<keyword evidence="3" id="KW-1185">Reference proteome</keyword>
<reference evidence="2 3" key="1">
    <citation type="submission" date="2016-08" db="EMBL/GenBank/DDBJ databases">
        <authorList>
            <person name="Seilhamer J.J."/>
        </authorList>
    </citation>
    <scope>NUCLEOTIDE SEQUENCE [LARGE SCALE GENOMIC DNA]</scope>
    <source>
        <strain evidence="2 3">DX4</strain>
    </source>
</reference>
<proteinExistence type="predicted"/>
<dbReference type="AlphaFoldDB" id="A0A1D7QII2"/>
<protein>
    <recommendedName>
        <fullName evidence="1">N-acetyltransferase domain-containing protein</fullName>
    </recommendedName>
</protein>
<dbReference type="GO" id="GO:0008999">
    <property type="term" value="F:protein-N-terminal-alanine acetyltransferase activity"/>
    <property type="evidence" value="ECO:0007669"/>
    <property type="project" value="TreeGrafter"/>
</dbReference>
<dbReference type="GO" id="GO:0005737">
    <property type="term" value="C:cytoplasm"/>
    <property type="evidence" value="ECO:0007669"/>
    <property type="project" value="TreeGrafter"/>
</dbReference>
<dbReference type="PROSITE" id="PS51186">
    <property type="entry name" value="GNAT"/>
    <property type="match status" value="1"/>
</dbReference>
<dbReference type="GO" id="GO:1990189">
    <property type="term" value="F:protein N-terminal-serine acetyltransferase activity"/>
    <property type="evidence" value="ECO:0007669"/>
    <property type="project" value="TreeGrafter"/>
</dbReference>
<dbReference type="KEGG" id="psty:BFS30_15640"/>
<dbReference type="PANTHER" id="PTHR43441:SF11">
    <property type="entry name" value="RIBOSOMAL-PROTEIN-SERINE ACETYLTRANSFERASE"/>
    <property type="match status" value="1"/>
</dbReference>
<dbReference type="Pfam" id="PF19781">
    <property type="entry name" value="DUF6266"/>
    <property type="match status" value="1"/>
</dbReference>
<evidence type="ECO:0000313" key="3">
    <source>
        <dbReference type="Proteomes" id="UP000094313"/>
    </source>
</evidence>
<evidence type="ECO:0000259" key="1">
    <source>
        <dbReference type="PROSITE" id="PS51186"/>
    </source>
</evidence>
<dbReference type="OrthoDB" id="741302at2"/>
<organism evidence="2 3">
    <name type="scientific">Pedobacter steynii</name>
    <dbReference type="NCBI Taxonomy" id="430522"/>
    <lineage>
        <taxon>Bacteria</taxon>
        <taxon>Pseudomonadati</taxon>
        <taxon>Bacteroidota</taxon>
        <taxon>Sphingobacteriia</taxon>
        <taxon>Sphingobacteriales</taxon>
        <taxon>Sphingobacteriaceae</taxon>
        <taxon>Pedobacter</taxon>
    </lineage>
</organism>
<dbReference type="InterPro" id="IPR046233">
    <property type="entry name" value="DUF6266"/>
</dbReference>
<dbReference type="InterPro" id="IPR016181">
    <property type="entry name" value="Acyl_CoA_acyltransferase"/>
</dbReference>
<sequence>MGKLINGLFGGFHGRIGNLVGYTLKGKHIIRKIGISTKPLTPARKANCQKMKVVNEILSPSLPVIRAGFRLAIVGTDKSEYNEAVSYNKLNALQGEYPNISLDYTKVLVSMGDLPMAVNPAISQNADGNEIEFNWEIPADLSYQYDNDRAMLMIYFPALKVSCYHLIGSKRAEGKDTIRIDGAHAGERMEAYISFIKDDGKQVSNSVYAGSLNAGKATESTVETAPKTATPILDFSFSGPDFEIIDVPNQELSSAKGWNQYFLKNKASDEIIGDFTFKLRQNNQYIAEIEINISPVEQRKGDTKEAASALMSFLFEKAKVNRIVKTVNAKDEAAIALLRSLGFSEEGYFVENAFIDGKWINQYQFAMLKSEWDLFK</sequence>
<dbReference type="Proteomes" id="UP000094313">
    <property type="component" value="Chromosome"/>
</dbReference>
<dbReference type="InterPro" id="IPR000182">
    <property type="entry name" value="GNAT_dom"/>
</dbReference>